<dbReference type="EMBL" id="CP045809">
    <property type="protein sequence ID" value="QHN37139.1"/>
    <property type="molecule type" value="Genomic_DNA"/>
</dbReference>
<dbReference type="InterPro" id="IPR053860">
    <property type="entry name" value="DUF6932"/>
</dbReference>
<dbReference type="Pfam" id="PF22014">
    <property type="entry name" value="DUF6932"/>
    <property type="match status" value="1"/>
</dbReference>
<dbReference type="RefSeq" id="WP_213245485.1">
    <property type="nucleotide sequence ID" value="NZ_CP045806.1"/>
</dbReference>
<dbReference type="Proteomes" id="UP001059836">
    <property type="component" value="Chromosome"/>
</dbReference>
<protein>
    <submittedName>
        <fullName evidence="1">Uncharacterized protein</fullName>
    </submittedName>
</protein>
<evidence type="ECO:0000313" key="1">
    <source>
        <dbReference type="EMBL" id="QHN37139.1"/>
    </source>
</evidence>
<accession>A0ABX6IP19</accession>
<keyword evidence="2" id="KW-1185">Reference proteome</keyword>
<proteinExistence type="predicted"/>
<sequence length="186" mass="20899">MIPPLIAGHLPVGRYSCSLEEIESTFVTAPAFRNSQSRPALFDGLLAYLHEWEEAERLVDTKVLMSLWIGGGFTSDKLDTDDVDVSPIVNSRALDNLRGQAGSGRIKALYSHRTRVRNEYGVEPFVVLWRPFTTLKLQEHDSGAHEYVAVRGMMDDFWQRRQSAPTKGAMTEEDAEPARGYLEVTV</sequence>
<organism evidence="1 2">
    <name type="scientific">Gordonia pseudamarae</name>
    <dbReference type="NCBI Taxonomy" id="2831662"/>
    <lineage>
        <taxon>Bacteria</taxon>
        <taxon>Bacillati</taxon>
        <taxon>Actinomycetota</taxon>
        <taxon>Actinomycetes</taxon>
        <taxon>Mycobacteriales</taxon>
        <taxon>Gordoniaceae</taxon>
        <taxon>Gordonia</taxon>
    </lineage>
</organism>
<evidence type="ECO:0000313" key="2">
    <source>
        <dbReference type="Proteomes" id="UP001059836"/>
    </source>
</evidence>
<name>A0ABX6IP19_9ACTN</name>
<reference evidence="1" key="1">
    <citation type="journal article" date="2021" name="Nat. Microbiol.">
        <title>Cocultivation of an ultrasmall environmental parasitic bacterium with lytic ability against bacteria associated with wastewater foams.</title>
        <authorList>
            <person name="Batinovic S."/>
            <person name="Rose J.J.A."/>
            <person name="Ratcliffe J."/>
            <person name="Seviour R.J."/>
            <person name="Petrovski S."/>
        </authorList>
    </citation>
    <scope>NUCLEOTIDE SEQUENCE</scope>
    <source>
        <strain evidence="1">CON9</strain>
    </source>
</reference>
<gene>
    <name evidence="1" type="ORF">GII31_21805</name>
</gene>